<comment type="caution">
    <text evidence="2">The sequence shown here is derived from an EMBL/GenBank/DDBJ whole genome shotgun (WGS) entry which is preliminary data.</text>
</comment>
<feature type="transmembrane region" description="Helical" evidence="1">
    <location>
        <begin position="124"/>
        <end position="144"/>
    </location>
</feature>
<sequence length="233" mass="24720">MPPTSAITLFALTFAPTILVSPPLMIVAVLLALMCVLFCVAASEFASPCARDIDAETPNPPVPYDTPTLALFDSFVLRVLSVSVLLTRLTLFVACSSTSFAFTSDPWIVTFPCPAFSSPVATNAAVPPAFTLLPLFCVLFSVNVDLLCDEPKLNSTFASTLPFGSFSAFVMLPVAPTRSAMPPAAAIAWSAAARPSWLPPAPCACWFTFWIVSMTGDFTASVKPELFTSCVSS</sequence>
<name>B1FS28_9BURK</name>
<organism evidence="2 3">
    <name type="scientific">Burkholderia ambifaria IOP40-10</name>
    <dbReference type="NCBI Taxonomy" id="396596"/>
    <lineage>
        <taxon>Bacteria</taxon>
        <taxon>Pseudomonadati</taxon>
        <taxon>Pseudomonadota</taxon>
        <taxon>Betaproteobacteria</taxon>
        <taxon>Burkholderiales</taxon>
        <taxon>Burkholderiaceae</taxon>
        <taxon>Burkholderia</taxon>
        <taxon>Burkholderia cepacia complex</taxon>
    </lineage>
</organism>
<protein>
    <submittedName>
        <fullName evidence="2">Uncharacterized protein</fullName>
    </submittedName>
</protein>
<feature type="transmembrane region" description="Helical" evidence="1">
    <location>
        <begin position="156"/>
        <end position="175"/>
    </location>
</feature>
<evidence type="ECO:0000256" key="1">
    <source>
        <dbReference type="SAM" id="Phobius"/>
    </source>
</evidence>
<accession>B1FS28</accession>
<dbReference type="Proteomes" id="UP000005463">
    <property type="component" value="Unassembled WGS sequence"/>
</dbReference>
<feature type="transmembrane region" description="Helical" evidence="1">
    <location>
        <begin position="79"/>
        <end position="104"/>
    </location>
</feature>
<keyword evidence="1" id="KW-1133">Transmembrane helix</keyword>
<evidence type="ECO:0000313" key="2">
    <source>
        <dbReference type="EMBL" id="EDS99642.1"/>
    </source>
</evidence>
<keyword evidence="1" id="KW-0472">Membrane</keyword>
<proteinExistence type="predicted"/>
<gene>
    <name evidence="2" type="ORF">BamIOP4010DRAFT_6841</name>
</gene>
<feature type="transmembrane region" description="Helical" evidence="1">
    <location>
        <begin position="20"/>
        <end position="41"/>
    </location>
</feature>
<dbReference type="EMBL" id="ABLC01000509">
    <property type="protein sequence ID" value="EDS99642.1"/>
    <property type="molecule type" value="Genomic_DNA"/>
</dbReference>
<reference evidence="2 3" key="1">
    <citation type="submission" date="2008-03" db="EMBL/GenBank/DDBJ databases">
        <title>Sequencing of the draft genome and assembly of Burkholderia ambifaria IOP40-10.</title>
        <authorList>
            <consortium name="US DOE Joint Genome Institute (JGI-PGF)"/>
            <person name="Copeland A."/>
            <person name="Lucas S."/>
            <person name="Lapidus A."/>
            <person name="Glavina del Rio T."/>
            <person name="Dalin E."/>
            <person name="Tice H."/>
            <person name="Bruce D."/>
            <person name="Goodwin L."/>
            <person name="Pitluck S."/>
            <person name="Larimer F."/>
            <person name="Land M.L."/>
            <person name="Hauser L."/>
            <person name="Tiedje J."/>
            <person name="Richardson P."/>
        </authorList>
    </citation>
    <scope>NUCLEOTIDE SEQUENCE [LARGE SCALE GENOMIC DNA]</scope>
    <source>
        <strain evidence="2 3">IOP40-10</strain>
    </source>
</reference>
<evidence type="ECO:0000313" key="3">
    <source>
        <dbReference type="Proteomes" id="UP000005463"/>
    </source>
</evidence>
<keyword evidence="1" id="KW-0812">Transmembrane</keyword>
<dbReference type="AlphaFoldDB" id="B1FS28"/>